<evidence type="ECO:0000256" key="1">
    <source>
        <dbReference type="ARBA" id="ARBA00006547"/>
    </source>
</evidence>
<sequence length="344" mass="39253">MSLPDLNDATALSRRAYTMIGKRTYNQQELDAYFSRIALPVKHQKQDVSAWTPQEQLQYLGLLQKHQLMTVPFENLDLHYSWNRVIRLGADHLFRKIVLNPGRGGYCMENNSLFHFVLLSLGFKAYMVSARVYDSAKSSYGGFTHCLNIVRIGDLSYGVDVCFGSHVPVHPFKLTEGLVQQHLPPGQLRLRYDSLPGGLSAQKLWIYEQRITEASNWSPFYCFADFEILPPDLAVMNLWPSKQPSSFFTYKVMLVRFTTEDEFYYPSLDEELNTPPIPGARAGDIDGQLILDGHTMKWRKQGAKQWEIVLKSETERIQALKTWFNISLCTDEQNAVLGTAAALS</sequence>
<dbReference type="InterPro" id="IPR053710">
    <property type="entry name" value="Arylamine_NAT_domain_sf"/>
</dbReference>
<accession>A0A9N9UGR7</accession>
<dbReference type="SUPFAM" id="SSF54001">
    <property type="entry name" value="Cysteine proteinases"/>
    <property type="match status" value="1"/>
</dbReference>
<reference evidence="3 4" key="2">
    <citation type="submission" date="2021-10" db="EMBL/GenBank/DDBJ databases">
        <authorList>
            <person name="Piombo E."/>
        </authorList>
    </citation>
    <scope>NUCLEOTIDE SEQUENCE [LARGE SCALE GENOMIC DNA]</scope>
</reference>
<dbReference type="OrthoDB" id="10260017at2759"/>
<comment type="similarity">
    <text evidence="1 2">Belongs to the arylamine N-acetyltransferase family.</text>
</comment>
<dbReference type="PANTHER" id="PTHR11786:SF0">
    <property type="entry name" value="ARYLAMINE N-ACETYLTRANSFERASE 4-RELATED"/>
    <property type="match status" value="1"/>
</dbReference>
<evidence type="ECO:0000313" key="3">
    <source>
        <dbReference type="EMBL" id="CAG9989166.1"/>
    </source>
</evidence>
<dbReference type="InterPro" id="IPR001447">
    <property type="entry name" value="Arylamine_N-AcTrfase"/>
</dbReference>
<dbReference type="Pfam" id="PF00797">
    <property type="entry name" value="Acetyltransf_2"/>
    <property type="match status" value="1"/>
</dbReference>
<dbReference type="Gene3D" id="3.30.2140.20">
    <property type="match status" value="1"/>
</dbReference>
<dbReference type="Proteomes" id="UP000754883">
    <property type="component" value="Unassembled WGS sequence"/>
</dbReference>
<gene>
    <name evidence="3" type="ORF">CBYS24578_00014708</name>
</gene>
<name>A0A9N9UGR7_9HYPO</name>
<evidence type="ECO:0008006" key="5">
    <source>
        <dbReference type="Google" id="ProtNLM"/>
    </source>
</evidence>
<keyword evidence="4" id="KW-1185">Reference proteome</keyword>
<dbReference type="EMBL" id="CABFNO020001465">
    <property type="protein sequence ID" value="CAG9989166.1"/>
    <property type="molecule type" value="Genomic_DNA"/>
</dbReference>
<dbReference type="InterPro" id="IPR038765">
    <property type="entry name" value="Papain-like_cys_pep_sf"/>
</dbReference>
<dbReference type="PANTHER" id="PTHR11786">
    <property type="entry name" value="N-HYDROXYARYLAMINE O-ACETYLTRANSFERASE"/>
    <property type="match status" value="1"/>
</dbReference>
<organism evidence="3 4">
    <name type="scientific">Clonostachys byssicola</name>
    <dbReference type="NCBI Taxonomy" id="160290"/>
    <lineage>
        <taxon>Eukaryota</taxon>
        <taxon>Fungi</taxon>
        <taxon>Dikarya</taxon>
        <taxon>Ascomycota</taxon>
        <taxon>Pezizomycotina</taxon>
        <taxon>Sordariomycetes</taxon>
        <taxon>Hypocreomycetidae</taxon>
        <taxon>Hypocreales</taxon>
        <taxon>Bionectriaceae</taxon>
        <taxon>Clonostachys</taxon>
    </lineage>
</organism>
<dbReference type="GO" id="GO:0016407">
    <property type="term" value="F:acetyltransferase activity"/>
    <property type="evidence" value="ECO:0007669"/>
    <property type="project" value="InterPro"/>
</dbReference>
<keyword evidence="2" id="KW-0808">Transferase</keyword>
<evidence type="ECO:0000313" key="4">
    <source>
        <dbReference type="Proteomes" id="UP000754883"/>
    </source>
</evidence>
<dbReference type="PRINTS" id="PR01543">
    <property type="entry name" value="ANATRNSFRASE"/>
</dbReference>
<comment type="caution">
    <text evidence="3">The sequence shown here is derived from an EMBL/GenBank/DDBJ whole genome shotgun (WGS) entry which is preliminary data.</text>
</comment>
<dbReference type="AlphaFoldDB" id="A0A9N9UGR7"/>
<evidence type="ECO:0000256" key="2">
    <source>
        <dbReference type="RuleBase" id="RU003452"/>
    </source>
</evidence>
<keyword evidence="2" id="KW-0012">Acyltransferase</keyword>
<protein>
    <recommendedName>
        <fullName evidence="5">Arylamine N-acetyltransferase</fullName>
    </recommendedName>
</protein>
<reference evidence="4" key="1">
    <citation type="submission" date="2019-06" db="EMBL/GenBank/DDBJ databases">
        <authorList>
            <person name="Broberg M."/>
        </authorList>
    </citation>
    <scope>NUCLEOTIDE SEQUENCE [LARGE SCALE GENOMIC DNA]</scope>
</reference>
<proteinExistence type="inferred from homology"/>